<dbReference type="InterPro" id="IPR036890">
    <property type="entry name" value="HATPase_C_sf"/>
</dbReference>
<protein>
    <recommendedName>
        <fullName evidence="2">histidine kinase</fullName>
        <ecNumber evidence="2">2.7.13.3</ecNumber>
    </recommendedName>
</protein>
<accession>A0ABT6FF81</accession>
<dbReference type="SUPFAM" id="SSF55785">
    <property type="entry name" value="PYP-like sensor domain (PAS domain)"/>
    <property type="match status" value="2"/>
</dbReference>
<dbReference type="Gene3D" id="1.10.287.130">
    <property type="match status" value="1"/>
</dbReference>
<dbReference type="EC" id="2.7.13.3" evidence="2"/>
<dbReference type="InterPro" id="IPR000700">
    <property type="entry name" value="PAS-assoc_C"/>
</dbReference>
<evidence type="ECO:0000259" key="13">
    <source>
        <dbReference type="PROSITE" id="PS50113"/>
    </source>
</evidence>
<feature type="transmembrane region" description="Helical" evidence="9">
    <location>
        <begin position="137"/>
        <end position="158"/>
    </location>
</feature>
<dbReference type="SMART" id="SM00065">
    <property type="entry name" value="GAF"/>
    <property type="match status" value="1"/>
</dbReference>
<sequence length="1035" mass="113245">MEAFAPRRRRIFFASVERPPEEVPPKSRRVWRFRRSRSDAPETDGPHRPPPEGLGPGSGESPWKGYAVGASLGAAAILLRLISKPLLGDDFLLLTAFPALVAASWWGGFGPALVTLGVTLAAFSWVPPAPGGAVRGVASPILGLGLYALAGGGVAYFGGRMRSSLTASECARLAAQERHARLEQEAGEQRRASQAEEERLLRQQVELRETAEDQSRRLEELLVELREKNAFLMAILRQVPSGIVVAEAGTSRVLLSNDEAEQIIRGGLQPGLRIERQVESDELVGLRPDGSRYEVEEWPLMRTLARGETVVDEEIDLVFCDGEKRRICVNSGPALDDRGRMVAAVAAFHDVTTRRAAEAAVTESERWFRQLAEAIPQIVFMTRLDDSIVYLNRRWFDYTGATEADAKVDGGPIGVVHPEDVAAILAERSKSKETGEPLELEYRIRGRDGSYRWFLGRSMWLRDASGGLLYRFGTATDIDDRKRSEQAARFLADAGAKLAAVVDAESTLREIARLAVPYFADWSAVDVLEEGGELRRVAVAYGEGEPIDVMDTISHRYRLRADMPHGLFEVVQTRRPALIAEVTEDNLRSGARNEEHLEALRSFGPRSYLCVPMVGREGVLGALSFATTHSGRHFDDADLQLALELAGRAAIAVENGRLYDRLREADRRKDDFLATLAHELRNPMAPIRNSVQILQMKGGGDADAEWARDVIDRQVGHLSRLVDDLLDVSRITREKLDLRPERIQVAAAVAAAVEISRPTIDGKGQVLHVDLPADPVALDADPTRLAQVLANLLDNASKFSPRETRIDLGVARRGREVEIRVKDHGIGIRPEQIPHVFEMFAQFAPILERPQGGLGIGLALVKGVVELHKGTVEACSEGPGLGSEFVVRLPLSDGGSSPTREESAPTREAAPSQARVLVVDDSEDIAESLGRLLTLQGCEVHLAHDGEQAFVLACRLRPDFAVLDIGLPGMNGYELARAIRGEPWGRDVVLIAVTGWGRLNDRARSGEAGFDHHLVKPVEPDALVQIIADPSAGSS</sequence>
<dbReference type="PANTHER" id="PTHR43547:SF2">
    <property type="entry name" value="HYBRID SIGNAL TRANSDUCTION HISTIDINE KINASE C"/>
    <property type="match status" value="1"/>
</dbReference>
<dbReference type="Pfam" id="PF00072">
    <property type="entry name" value="Response_reg"/>
    <property type="match status" value="1"/>
</dbReference>
<dbReference type="InterPro" id="IPR003594">
    <property type="entry name" value="HATPase_dom"/>
</dbReference>
<dbReference type="CDD" id="cd00082">
    <property type="entry name" value="HisKA"/>
    <property type="match status" value="1"/>
</dbReference>
<comment type="catalytic activity">
    <reaction evidence="1">
        <text>ATP + protein L-histidine = ADP + protein N-phospho-L-histidine.</text>
        <dbReference type="EC" id="2.7.13.3"/>
    </reaction>
</comment>
<keyword evidence="15" id="KW-1185">Reference proteome</keyword>
<keyword evidence="4" id="KW-0808">Transferase</keyword>
<keyword evidence="9" id="KW-0472">Membrane</keyword>
<dbReference type="SMART" id="SM00086">
    <property type="entry name" value="PAC"/>
    <property type="match status" value="1"/>
</dbReference>
<proteinExistence type="predicted"/>
<evidence type="ECO:0000256" key="6">
    <source>
        <dbReference type="PROSITE-ProRule" id="PRU00169"/>
    </source>
</evidence>
<evidence type="ECO:0000313" key="14">
    <source>
        <dbReference type="EMBL" id="MDG3006154.1"/>
    </source>
</evidence>
<feature type="domain" description="Response regulatory" evidence="11">
    <location>
        <begin position="915"/>
        <end position="1031"/>
    </location>
</feature>
<dbReference type="Pfam" id="PF08447">
    <property type="entry name" value="PAS_3"/>
    <property type="match status" value="1"/>
</dbReference>
<evidence type="ECO:0000256" key="4">
    <source>
        <dbReference type="ARBA" id="ARBA00022679"/>
    </source>
</evidence>
<dbReference type="SMART" id="SM00091">
    <property type="entry name" value="PAS"/>
    <property type="match status" value="1"/>
</dbReference>
<keyword evidence="9" id="KW-1133">Transmembrane helix</keyword>
<dbReference type="InterPro" id="IPR035965">
    <property type="entry name" value="PAS-like_dom_sf"/>
</dbReference>
<feature type="domain" description="PAC" evidence="13">
    <location>
        <begin position="438"/>
        <end position="490"/>
    </location>
</feature>
<evidence type="ECO:0000259" key="10">
    <source>
        <dbReference type="PROSITE" id="PS50109"/>
    </source>
</evidence>
<evidence type="ECO:0000256" key="9">
    <source>
        <dbReference type="SAM" id="Phobius"/>
    </source>
</evidence>
<evidence type="ECO:0000256" key="3">
    <source>
        <dbReference type="ARBA" id="ARBA00022553"/>
    </source>
</evidence>
<dbReference type="PRINTS" id="PR00344">
    <property type="entry name" value="BCTRLSENSOR"/>
</dbReference>
<dbReference type="InterPro" id="IPR003018">
    <property type="entry name" value="GAF"/>
</dbReference>
<evidence type="ECO:0000313" key="15">
    <source>
        <dbReference type="Proteomes" id="UP001216907"/>
    </source>
</evidence>
<dbReference type="PROSITE" id="PS50109">
    <property type="entry name" value="HIS_KIN"/>
    <property type="match status" value="1"/>
</dbReference>
<dbReference type="InterPro" id="IPR013656">
    <property type="entry name" value="PAS_4"/>
</dbReference>
<feature type="compositionally biased region" description="Basic and acidic residues" evidence="8">
    <location>
        <begin position="36"/>
        <end position="50"/>
    </location>
</feature>
<dbReference type="Proteomes" id="UP001216907">
    <property type="component" value="Unassembled WGS sequence"/>
</dbReference>
<dbReference type="InterPro" id="IPR003661">
    <property type="entry name" value="HisK_dim/P_dom"/>
</dbReference>
<keyword evidence="14" id="KW-0067">ATP-binding</keyword>
<dbReference type="Pfam" id="PF01590">
    <property type="entry name" value="GAF"/>
    <property type="match status" value="1"/>
</dbReference>
<dbReference type="InterPro" id="IPR000014">
    <property type="entry name" value="PAS"/>
</dbReference>
<dbReference type="PROSITE" id="PS50112">
    <property type="entry name" value="PAS"/>
    <property type="match status" value="1"/>
</dbReference>
<dbReference type="Pfam" id="PF02518">
    <property type="entry name" value="HATPase_c"/>
    <property type="match status" value="1"/>
</dbReference>
<feature type="region of interest" description="Disordered" evidence="8">
    <location>
        <begin position="892"/>
        <end position="911"/>
    </location>
</feature>
<dbReference type="PANTHER" id="PTHR43547">
    <property type="entry name" value="TWO-COMPONENT HISTIDINE KINASE"/>
    <property type="match status" value="1"/>
</dbReference>
<name>A0ABT6FF81_9BACT</name>
<dbReference type="InterPro" id="IPR004358">
    <property type="entry name" value="Sig_transdc_His_kin-like_C"/>
</dbReference>
<dbReference type="Gene3D" id="1.20.120.620">
    <property type="entry name" value="Backbone structure of the membrane domain of e. Coli histidine kinase receptor kdpd"/>
    <property type="match status" value="1"/>
</dbReference>
<evidence type="ECO:0000256" key="2">
    <source>
        <dbReference type="ARBA" id="ARBA00012438"/>
    </source>
</evidence>
<dbReference type="InterPro" id="IPR029016">
    <property type="entry name" value="GAF-like_dom_sf"/>
</dbReference>
<keyword evidence="7" id="KW-0175">Coiled coil</keyword>
<dbReference type="InterPro" id="IPR005467">
    <property type="entry name" value="His_kinase_dom"/>
</dbReference>
<dbReference type="InterPro" id="IPR011006">
    <property type="entry name" value="CheY-like_superfamily"/>
</dbReference>
<evidence type="ECO:0000256" key="7">
    <source>
        <dbReference type="SAM" id="Coils"/>
    </source>
</evidence>
<keyword evidence="14" id="KW-0547">Nucleotide-binding</keyword>
<dbReference type="RefSeq" id="WP_277862455.1">
    <property type="nucleotide sequence ID" value="NZ_JARRAG010000002.1"/>
</dbReference>
<feature type="transmembrane region" description="Helical" evidence="9">
    <location>
        <begin position="103"/>
        <end position="125"/>
    </location>
</feature>
<dbReference type="SUPFAM" id="SSF55781">
    <property type="entry name" value="GAF domain-like"/>
    <property type="match status" value="1"/>
</dbReference>
<reference evidence="14 15" key="1">
    <citation type="submission" date="2023-03" db="EMBL/GenBank/DDBJ databases">
        <title>Paludisphaera mucosa sp. nov. a novel planctomycete from northern fen.</title>
        <authorList>
            <person name="Ivanova A."/>
        </authorList>
    </citation>
    <scope>NUCLEOTIDE SEQUENCE [LARGE SCALE GENOMIC DNA]</scope>
    <source>
        <strain evidence="14 15">Pla2</strain>
    </source>
</reference>
<feature type="compositionally biased region" description="Basic residues" evidence="8">
    <location>
        <begin position="26"/>
        <end position="35"/>
    </location>
</feature>
<dbReference type="PROSITE" id="PS50113">
    <property type="entry name" value="PAC"/>
    <property type="match status" value="2"/>
</dbReference>
<dbReference type="SUPFAM" id="SSF55874">
    <property type="entry name" value="ATPase domain of HSP90 chaperone/DNA topoisomerase II/histidine kinase"/>
    <property type="match status" value="1"/>
</dbReference>
<evidence type="ECO:0000256" key="8">
    <source>
        <dbReference type="SAM" id="MobiDB-lite"/>
    </source>
</evidence>
<dbReference type="Gene3D" id="3.30.565.10">
    <property type="entry name" value="Histidine kinase-like ATPase, C-terminal domain"/>
    <property type="match status" value="1"/>
</dbReference>
<dbReference type="InterPro" id="IPR036097">
    <property type="entry name" value="HisK_dim/P_sf"/>
</dbReference>
<feature type="coiled-coil region" evidence="7">
    <location>
        <begin position="172"/>
        <end position="228"/>
    </location>
</feature>
<dbReference type="Gene3D" id="3.30.450.20">
    <property type="entry name" value="PAS domain"/>
    <property type="match status" value="2"/>
</dbReference>
<evidence type="ECO:0000256" key="1">
    <source>
        <dbReference type="ARBA" id="ARBA00000085"/>
    </source>
</evidence>
<dbReference type="SMART" id="SM00387">
    <property type="entry name" value="HATPase_c"/>
    <property type="match status" value="1"/>
</dbReference>
<evidence type="ECO:0000259" key="11">
    <source>
        <dbReference type="PROSITE" id="PS50110"/>
    </source>
</evidence>
<feature type="region of interest" description="Disordered" evidence="8">
    <location>
        <begin position="19"/>
        <end position="60"/>
    </location>
</feature>
<keyword evidence="3 6" id="KW-0597">Phosphoprotein</keyword>
<dbReference type="InterPro" id="IPR038318">
    <property type="entry name" value="KdpD_sf"/>
</dbReference>
<comment type="caution">
    <text evidence="14">The sequence shown here is derived from an EMBL/GenBank/DDBJ whole genome shotgun (WGS) entry which is preliminary data.</text>
</comment>
<dbReference type="CDD" id="cd17580">
    <property type="entry name" value="REC_2_DhkD-like"/>
    <property type="match status" value="1"/>
</dbReference>
<dbReference type="Gene3D" id="3.30.450.40">
    <property type="match status" value="1"/>
</dbReference>
<feature type="domain" description="Histidine kinase" evidence="10">
    <location>
        <begin position="675"/>
        <end position="893"/>
    </location>
</feature>
<dbReference type="NCBIfam" id="TIGR00229">
    <property type="entry name" value="sensory_box"/>
    <property type="match status" value="1"/>
</dbReference>
<dbReference type="Gene3D" id="3.40.50.2300">
    <property type="match status" value="1"/>
</dbReference>
<feature type="domain" description="PAS" evidence="12">
    <location>
        <begin position="364"/>
        <end position="435"/>
    </location>
</feature>
<evidence type="ECO:0000256" key="5">
    <source>
        <dbReference type="ARBA" id="ARBA00022777"/>
    </source>
</evidence>
<gene>
    <name evidence="14" type="ORF">PZE19_20470</name>
</gene>
<feature type="modified residue" description="4-aspartylphosphate" evidence="6">
    <location>
        <position position="964"/>
    </location>
</feature>
<organism evidence="14 15">
    <name type="scientific">Paludisphaera mucosa</name>
    <dbReference type="NCBI Taxonomy" id="3030827"/>
    <lineage>
        <taxon>Bacteria</taxon>
        <taxon>Pseudomonadati</taxon>
        <taxon>Planctomycetota</taxon>
        <taxon>Planctomycetia</taxon>
        <taxon>Isosphaerales</taxon>
        <taxon>Isosphaeraceae</taxon>
        <taxon>Paludisphaera</taxon>
    </lineage>
</organism>
<keyword evidence="9" id="KW-0812">Transmembrane</keyword>
<evidence type="ECO:0000259" key="12">
    <source>
        <dbReference type="PROSITE" id="PS50112"/>
    </source>
</evidence>
<dbReference type="InterPro" id="IPR001789">
    <property type="entry name" value="Sig_transdc_resp-reg_receiver"/>
</dbReference>
<dbReference type="Pfam" id="PF08448">
    <property type="entry name" value="PAS_4"/>
    <property type="match status" value="1"/>
</dbReference>
<dbReference type="Pfam" id="PF00512">
    <property type="entry name" value="HisKA"/>
    <property type="match status" value="1"/>
</dbReference>
<dbReference type="SMART" id="SM00388">
    <property type="entry name" value="HisKA"/>
    <property type="match status" value="1"/>
</dbReference>
<dbReference type="EMBL" id="JARRAG010000002">
    <property type="protein sequence ID" value="MDG3006154.1"/>
    <property type="molecule type" value="Genomic_DNA"/>
</dbReference>
<dbReference type="GO" id="GO:0005524">
    <property type="term" value="F:ATP binding"/>
    <property type="evidence" value="ECO:0007669"/>
    <property type="project" value="UniProtKB-KW"/>
</dbReference>
<dbReference type="InterPro" id="IPR001610">
    <property type="entry name" value="PAC"/>
</dbReference>
<dbReference type="CDD" id="cd00130">
    <property type="entry name" value="PAS"/>
    <property type="match status" value="1"/>
</dbReference>
<keyword evidence="5" id="KW-0418">Kinase</keyword>
<dbReference type="PROSITE" id="PS50110">
    <property type="entry name" value="RESPONSE_REGULATORY"/>
    <property type="match status" value="1"/>
</dbReference>
<feature type="transmembrane region" description="Helical" evidence="9">
    <location>
        <begin position="65"/>
        <end position="83"/>
    </location>
</feature>
<feature type="domain" description="PAC" evidence="13">
    <location>
        <begin position="311"/>
        <end position="363"/>
    </location>
</feature>
<dbReference type="SUPFAM" id="SSF47384">
    <property type="entry name" value="Homodimeric domain of signal transducing histidine kinase"/>
    <property type="match status" value="1"/>
</dbReference>
<dbReference type="SMART" id="SM00448">
    <property type="entry name" value="REC"/>
    <property type="match status" value="1"/>
</dbReference>
<dbReference type="InterPro" id="IPR013655">
    <property type="entry name" value="PAS_fold_3"/>
</dbReference>
<dbReference type="SUPFAM" id="SSF52172">
    <property type="entry name" value="CheY-like"/>
    <property type="match status" value="1"/>
</dbReference>